<accession>A0ABR7QI28</accession>
<dbReference type="RefSeq" id="WP_187581501.1">
    <property type="nucleotide sequence ID" value="NZ_JACLHY010000001.1"/>
</dbReference>
<organism evidence="1 2">
    <name type="scientific">Arenibacter arenosicollis</name>
    <dbReference type="NCBI Taxonomy" id="2762274"/>
    <lineage>
        <taxon>Bacteria</taxon>
        <taxon>Pseudomonadati</taxon>
        <taxon>Bacteroidota</taxon>
        <taxon>Flavobacteriia</taxon>
        <taxon>Flavobacteriales</taxon>
        <taxon>Flavobacteriaceae</taxon>
        <taxon>Arenibacter</taxon>
    </lineage>
</organism>
<dbReference type="Proteomes" id="UP000618952">
    <property type="component" value="Unassembled WGS sequence"/>
</dbReference>
<reference evidence="1 2" key="1">
    <citation type="submission" date="2020-08" db="EMBL/GenBank/DDBJ databases">
        <title>Arenibacter gaetbuli sp. nov., isolated from a sand dune.</title>
        <authorList>
            <person name="Park S."/>
            <person name="Yoon J.-H."/>
        </authorList>
    </citation>
    <scope>NUCLEOTIDE SEQUENCE [LARGE SCALE GENOMIC DNA]</scope>
    <source>
        <strain evidence="1 2">BSSL-BM3</strain>
    </source>
</reference>
<name>A0ABR7QI28_9FLAO</name>
<keyword evidence="2" id="KW-1185">Reference proteome</keyword>
<dbReference type="EMBL" id="JACLHY010000001">
    <property type="protein sequence ID" value="MBC8766840.1"/>
    <property type="molecule type" value="Genomic_DNA"/>
</dbReference>
<comment type="caution">
    <text evidence="1">The sequence shown here is derived from an EMBL/GenBank/DDBJ whole genome shotgun (WGS) entry which is preliminary data.</text>
</comment>
<proteinExistence type="predicted"/>
<evidence type="ECO:0000313" key="1">
    <source>
        <dbReference type="EMBL" id="MBC8766840.1"/>
    </source>
</evidence>
<evidence type="ECO:0000313" key="2">
    <source>
        <dbReference type="Proteomes" id="UP000618952"/>
    </source>
</evidence>
<sequence>MDREYLREVKCKLLKGKDDVTARVSGVYGNAGYKDKGVEDFIGFFH</sequence>
<protein>
    <submittedName>
        <fullName evidence="1">Uncharacterized protein</fullName>
    </submittedName>
</protein>
<gene>
    <name evidence="1" type="ORF">H4O18_02430</name>
</gene>